<accession>A0A8S1HYJ9</accession>
<gene>
    <name evidence="7" type="ORF">CAUJ_LOCUS16137</name>
</gene>
<evidence type="ECO:0000313" key="7">
    <source>
        <dbReference type="EMBL" id="CAD6200240.1"/>
    </source>
</evidence>
<dbReference type="AlphaFoldDB" id="A0A8S1HYJ9"/>
<comment type="function">
    <text evidence="6">Component of the sequence-specific heterotrimeric transcription factor (NF-Y) which specifically recognizes a 5'-CCAAT-3' box motif found in the promoters of its target genes.</text>
</comment>
<keyword evidence="4 6" id="KW-0804">Transcription</keyword>
<dbReference type="PROSITE" id="PS51152">
    <property type="entry name" value="NFYA_HAP2_2"/>
    <property type="match status" value="1"/>
</dbReference>
<dbReference type="Gene3D" id="6.10.250.2430">
    <property type="match status" value="1"/>
</dbReference>
<keyword evidence="3 6" id="KW-0238">DNA-binding</keyword>
<dbReference type="SMART" id="SM00521">
    <property type="entry name" value="CBF"/>
    <property type="match status" value="1"/>
</dbReference>
<dbReference type="GO" id="GO:0003700">
    <property type="term" value="F:DNA-binding transcription factor activity"/>
    <property type="evidence" value="ECO:0007669"/>
    <property type="project" value="UniProtKB-UniRule"/>
</dbReference>
<dbReference type="Proteomes" id="UP000835052">
    <property type="component" value="Unassembled WGS sequence"/>
</dbReference>
<proteinExistence type="inferred from homology"/>
<dbReference type="EMBL" id="CAJGYM010000264">
    <property type="protein sequence ID" value="CAD6200240.1"/>
    <property type="molecule type" value="Genomic_DNA"/>
</dbReference>
<comment type="subcellular location">
    <subcellularLocation>
        <location evidence="1 6">Nucleus</location>
    </subcellularLocation>
</comment>
<comment type="similarity">
    <text evidence="6">Belongs to the NFYA/HAP2 subunit family.</text>
</comment>
<keyword evidence="5 6" id="KW-0539">Nucleus</keyword>
<evidence type="ECO:0000256" key="6">
    <source>
        <dbReference type="RuleBase" id="RU367155"/>
    </source>
</evidence>
<dbReference type="GO" id="GO:0003677">
    <property type="term" value="F:DNA binding"/>
    <property type="evidence" value="ECO:0007669"/>
    <property type="project" value="UniProtKB-KW"/>
</dbReference>
<evidence type="ECO:0000256" key="4">
    <source>
        <dbReference type="ARBA" id="ARBA00023163"/>
    </source>
</evidence>
<evidence type="ECO:0000256" key="3">
    <source>
        <dbReference type="ARBA" id="ARBA00023125"/>
    </source>
</evidence>
<protein>
    <recommendedName>
        <fullName evidence="6">Nuclear transcription factor Y subunit</fullName>
    </recommendedName>
</protein>
<keyword evidence="8" id="KW-1185">Reference proteome</keyword>
<comment type="subunit">
    <text evidence="6">Heterotrimer.</text>
</comment>
<dbReference type="Pfam" id="PF02045">
    <property type="entry name" value="CBFB_NFYA"/>
    <property type="match status" value="1"/>
</dbReference>
<dbReference type="GO" id="GO:0005634">
    <property type="term" value="C:nucleus"/>
    <property type="evidence" value="ECO:0007669"/>
    <property type="project" value="UniProtKB-SubCell"/>
</dbReference>
<dbReference type="OrthoDB" id="1097733at2759"/>
<dbReference type="InterPro" id="IPR001289">
    <property type="entry name" value="NFYA"/>
</dbReference>
<organism evidence="7 8">
    <name type="scientific">Caenorhabditis auriculariae</name>
    <dbReference type="NCBI Taxonomy" id="2777116"/>
    <lineage>
        <taxon>Eukaryota</taxon>
        <taxon>Metazoa</taxon>
        <taxon>Ecdysozoa</taxon>
        <taxon>Nematoda</taxon>
        <taxon>Chromadorea</taxon>
        <taxon>Rhabditida</taxon>
        <taxon>Rhabditina</taxon>
        <taxon>Rhabditomorpha</taxon>
        <taxon>Rhabditoidea</taxon>
        <taxon>Rhabditidae</taxon>
        <taxon>Peloderinae</taxon>
        <taxon>Caenorhabditis</taxon>
    </lineage>
</organism>
<evidence type="ECO:0000313" key="8">
    <source>
        <dbReference type="Proteomes" id="UP000835052"/>
    </source>
</evidence>
<dbReference type="PANTHER" id="PTHR12632">
    <property type="entry name" value="TRANSCRIPTION FACTOR NF-Y ALPHA-RELATED"/>
    <property type="match status" value="1"/>
</dbReference>
<comment type="caution">
    <text evidence="7">The sequence shown here is derived from an EMBL/GenBank/DDBJ whole genome shotgun (WGS) entry which is preliminary data.</text>
</comment>
<name>A0A8S1HYJ9_9PELO</name>
<evidence type="ECO:0000256" key="5">
    <source>
        <dbReference type="ARBA" id="ARBA00023242"/>
    </source>
</evidence>
<evidence type="ECO:0000256" key="2">
    <source>
        <dbReference type="ARBA" id="ARBA00023015"/>
    </source>
</evidence>
<keyword evidence="2 6" id="KW-0805">Transcription regulation</keyword>
<reference evidence="7" key="1">
    <citation type="submission" date="2020-10" db="EMBL/GenBank/DDBJ databases">
        <authorList>
            <person name="Kikuchi T."/>
        </authorList>
    </citation>
    <scope>NUCLEOTIDE SEQUENCE</scope>
    <source>
        <strain evidence="7">NKZ352</strain>
    </source>
</reference>
<dbReference type="PRINTS" id="PR00616">
    <property type="entry name" value="CCAATSUBUNTB"/>
</dbReference>
<evidence type="ECO:0000256" key="1">
    <source>
        <dbReference type="ARBA" id="ARBA00004123"/>
    </source>
</evidence>
<sequence length="157" mass="18643">MNVICIFRRKSRQKFIEGKKNLCLIPLQIIPLGYSLGSINFQKAEMSSRMLKNFNRLVNPKQFERILKRRAYRLKLVSEGRIHTEKQKFMHLSRHLHAKGRTRSKMGTFEKCPRTEKENTEEKNLKNMTFDEFSSIFYPSTDKEPSKLDSMEKILLD</sequence>